<organism evidence="3">
    <name type="scientific">Photinus pyralis</name>
    <name type="common">Common eastern firefly</name>
    <name type="synonym">Lampyris pyralis</name>
    <dbReference type="NCBI Taxonomy" id="7054"/>
    <lineage>
        <taxon>Eukaryota</taxon>
        <taxon>Metazoa</taxon>
        <taxon>Ecdysozoa</taxon>
        <taxon>Arthropoda</taxon>
        <taxon>Hexapoda</taxon>
        <taxon>Insecta</taxon>
        <taxon>Pterygota</taxon>
        <taxon>Neoptera</taxon>
        <taxon>Endopterygota</taxon>
        <taxon>Coleoptera</taxon>
        <taxon>Polyphaga</taxon>
        <taxon>Elateriformia</taxon>
        <taxon>Elateroidea</taxon>
        <taxon>Lampyridae</taxon>
        <taxon>Lampyrinae</taxon>
        <taxon>Photinus</taxon>
    </lineage>
</organism>
<evidence type="ECO:0000256" key="1">
    <source>
        <dbReference type="ARBA" id="ARBA00007829"/>
    </source>
</evidence>
<dbReference type="InterPro" id="IPR031821">
    <property type="entry name" value="SOSSC"/>
</dbReference>
<keyword evidence="5" id="KW-1185">Reference proteome</keyword>
<gene>
    <name evidence="4" type="ORF">PPYR_04169</name>
</gene>
<proteinExistence type="inferred from homology"/>
<name>A0A1Y1ML65_PHOPY</name>
<dbReference type="PANTHER" id="PTHR31526:SF2">
    <property type="entry name" value="SOSS COMPLEX SUBUNIT C"/>
    <property type="match status" value="1"/>
</dbReference>
<dbReference type="EMBL" id="GEZM01028111">
    <property type="protein sequence ID" value="JAV86455.1"/>
    <property type="molecule type" value="Transcribed_RNA"/>
</dbReference>
<evidence type="ECO:0000313" key="5">
    <source>
        <dbReference type="Proteomes" id="UP000327044"/>
    </source>
</evidence>
<accession>A0A1Y1ML65</accession>
<dbReference type="EMBL" id="GEZM01028112">
    <property type="protein sequence ID" value="JAV86452.1"/>
    <property type="molecule type" value="Transcribed_RNA"/>
</dbReference>
<evidence type="ECO:0000313" key="4">
    <source>
        <dbReference type="EMBL" id="KAB0801983.1"/>
    </source>
</evidence>
<dbReference type="Pfam" id="PF15925">
    <property type="entry name" value="SOSSC"/>
    <property type="match status" value="1"/>
</dbReference>
<reference evidence="4" key="3">
    <citation type="submission" date="2019-08" db="EMBL/GenBank/DDBJ databases">
        <authorList>
            <consortium name="Photinus pyralis genome working group"/>
            <person name="Fallon T.R."/>
            <person name="Sander Lower S.E."/>
            <person name="Weng J.-K."/>
        </authorList>
    </citation>
    <scope>NUCLEOTIDE SEQUENCE</scope>
    <source>
        <strain evidence="4">1611_PpyrPB1</strain>
        <tissue evidence="4">Whole body</tissue>
    </source>
</reference>
<dbReference type="PANTHER" id="PTHR31526">
    <property type="entry name" value="SOSS COMPLEX SUBUNIT C"/>
    <property type="match status" value="1"/>
</dbReference>
<dbReference type="EMBL" id="VVIM01000002">
    <property type="protein sequence ID" value="KAB0801983.1"/>
    <property type="molecule type" value="Genomic_DNA"/>
</dbReference>
<evidence type="ECO:0008006" key="6">
    <source>
        <dbReference type="Google" id="ProtNLM"/>
    </source>
</evidence>
<reference evidence="3" key="1">
    <citation type="journal article" date="2016" name="Sci. Rep.">
        <title>Molecular characterization of firefly nuptial gifts: a multi-omics approach sheds light on postcopulatory sexual selection.</title>
        <authorList>
            <person name="Al-Wathiqui N."/>
            <person name="Fallon T.R."/>
            <person name="South A."/>
            <person name="Weng J.K."/>
            <person name="Lewis S.M."/>
        </authorList>
    </citation>
    <scope>NUCLEOTIDE SEQUENCE</scope>
</reference>
<dbReference type="GO" id="GO:0006281">
    <property type="term" value="P:DNA repair"/>
    <property type="evidence" value="ECO:0007669"/>
    <property type="project" value="InterPro"/>
</dbReference>
<sequence length="120" mass="13269">MYVLYTHTHILSFTDLRPPLMAFSQPNTQREIANRKILEDLYLKKQILLKQGVASSLNPPTTPAVASTNSTSPDGHTNAISSMQRAALQQANAQSMGYFISQDSSFGNCVLPVIPRFETK</sequence>
<evidence type="ECO:0000256" key="2">
    <source>
        <dbReference type="SAM" id="MobiDB-lite"/>
    </source>
</evidence>
<dbReference type="InParanoid" id="A0A1Y1ML65"/>
<evidence type="ECO:0000313" key="3">
    <source>
        <dbReference type="EMBL" id="JAV86452.1"/>
    </source>
</evidence>
<dbReference type="Proteomes" id="UP000327044">
    <property type="component" value="Unassembled WGS sequence"/>
</dbReference>
<feature type="region of interest" description="Disordered" evidence="2">
    <location>
        <begin position="56"/>
        <end position="81"/>
    </location>
</feature>
<dbReference type="AlphaFoldDB" id="A0A1Y1ML65"/>
<protein>
    <recommendedName>
        <fullName evidence="6">SOSS complex subunit C homolog</fullName>
    </recommendedName>
</protein>
<dbReference type="GO" id="GO:0005654">
    <property type="term" value="C:nucleoplasm"/>
    <property type="evidence" value="ECO:0007669"/>
    <property type="project" value="TreeGrafter"/>
</dbReference>
<reference evidence="4 5" key="2">
    <citation type="journal article" date="2018" name="Elife">
        <title>Firefly genomes illuminate parallel origins of bioluminescence in beetles.</title>
        <authorList>
            <person name="Fallon T.R."/>
            <person name="Lower S.E."/>
            <person name="Chang C.H."/>
            <person name="Bessho-Uehara M."/>
            <person name="Martin G.J."/>
            <person name="Bewick A.J."/>
            <person name="Behringer M."/>
            <person name="Debat H.J."/>
            <person name="Wong I."/>
            <person name="Day J.C."/>
            <person name="Suvorov A."/>
            <person name="Silva C.J."/>
            <person name="Stanger-Hall K.F."/>
            <person name="Hall D.W."/>
            <person name="Schmitz R.J."/>
            <person name="Nelson D.R."/>
            <person name="Lewis S.M."/>
            <person name="Shigenobu S."/>
            <person name="Bybee S.M."/>
            <person name="Larracuente A.M."/>
            <person name="Oba Y."/>
            <person name="Weng J.K."/>
        </authorList>
    </citation>
    <scope>NUCLEOTIDE SEQUENCE [LARGE SCALE GENOMIC DNA]</scope>
    <source>
        <strain evidence="4">1611_PpyrPB1</strain>
        <tissue evidence="4">Whole body</tissue>
    </source>
</reference>
<comment type="similarity">
    <text evidence="1">Belongs to the SOSS-C family.</text>
</comment>
<dbReference type="FunCoup" id="A0A1Y1ML65">
    <property type="interactions" value="368"/>
</dbReference>
<dbReference type="GO" id="GO:0070876">
    <property type="term" value="C:SOSS complex"/>
    <property type="evidence" value="ECO:0007669"/>
    <property type="project" value="InterPro"/>
</dbReference>